<reference evidence="2" key="1">
    <citation type="submission" date="2020-06" db="EMBL/GenBank/DDBJ databases">
        <title>WGS assembly of Ceratodon purpureus strain R40.</title>
        <authorList>
            <person name="Carey S.B."/>
            <person name="Jenkins J."/>
            <person name="Shu S."/>
            <person name="Lovell J.T."/>
            <person name="Sreedasyam A."/>
            <person name="Maumus F."/>
            <person name="Tiley G.P."/>
            <person name="Fernandez-Pozo N."/>
            <person name="Barry K."/>
            <person name="Chen C."/>
            <person name="Wang M."/>
            <person name="Lipzen A."/>
            <person name="Daum C."/>
            <person name="Saski C.A."/>
            <person name="Payton A.C."/>
            <person name="Mcbreen J.C."/>
            <person name="Conrad R.E."/>
            <person name="Kollar L.M."/>
            <person name="Olsson S."/>
            <person name="Huttunen S."/>
            <person name="Landis J.B."/>
            <person name="Wickett N.J."/>
            <person name="Johnson M.G."/>
            <person name="Rensing S.A."/>
            <person name="Grimwood J."/>
            <person name="Schmutz J."/>
            <person name="Mcdaniel S.F."/>
        </authorList>
    </citation>
    <scope>NUCLEOTIDE SEQUENCE</scope>
    <source>
        <strain evidence="2">R40</strain>
    </source>
</reference>
<gene>
    <name evidence="2" type="ORF">KC19_1G172600</name>
</gene>
<feature type="chain" id="PRO_5035797787" evidence="1">
    <location>
        <begin position="23"/>
        <end position="51"/>
    </location>
</feature>
<keyword evidence="3" id="KW-1185">Reference proteome</keyword>
<evidence type="ECO:0000313" key="3">
    <source>
        <dbReference type="Proteomes" id="UP000822688"/>
    </source>
</evidence>
<sequence length="51" mass="5647">MTSVALIFSSVLLAKIVLLVCARLSGFVHCTKSENARLRSVSVDLTIIQRW</sequence>
<proteinExistence type="predicted"/>
<evidence type="ECO:0000256" key="1">
    <source>
        <dbReference type="SAM" id="SignalP"/>
    </source>
</evidence>
<protein>
    <submittedName>
        <fullName evidence="2">Uncharacterized protein</fullName>
    </submittedName>
</protein>
<keyword evidence="1" id="KW-0732">Signal</keyword>
<dbReference type="EMBL" id="CM026421">
    <property type="protein sequence ID" value="KAG0591397.1"/>
    <property type="molecule type" value="Genomic_DNA"/>
</dbReference>
<organism evidence="2 3">
    <name type="scientific">Ceratodon purpureus</name>
    <name type="common">Fire moss</name>
    <name type="synonym">Dicranum purpureum</name>
    <dbReference type="NCBI Taxonomy" id="3225"/>
    <lineage>
        <taxon>Eukaryota</taxon>
        <taxon>Viridiplantae</taxon>
        <taxon>Streptophyta</taxon>
        <taxon>Embryophyta</taxon>
        <taxon>Bryophyta</taxon>
        <taxon>Bryophytina</taxon>
        <taxon>Bryopsida</taxon>
        <taxon>Dicranidae</taxon>
        <taxon>Pseudoditrichales</taxon>
        <taxon>Ditrichaceae</taxon>
        <taxon>Ceratodon</taxon>
    </lineage>
</organism>
<name>A0A8T0J6Y7_CERPU</name>
<dbReference type="Proteomes" id="UP000822688">
    <property type="component" value="Chromosome 1"/>
</dbReference>
<feature type="signal peptide" evidence="1">
    <location>
        <begin position="1"/>
        <end position="22"/>
    </location>
</feature>
<evidence type="ECO:0000313" key="2">
    <source>
        <dbReference type="EMBL" id="KAG0591397.1"/>
    </source>
</evidence>
<accession>A0A8T0J6Y7</accession>
<comment type="caution">
    <text evidence="2">The sequence shown here is derived from an EMBL/GenBank/DDBJ whole genome shotgun (WGS) entry which is preliminary data.</text>
</comment>
<dbReference type="AlphaFoldDB" id="A0A8T0J6Y7"/>